<dbReference type="SMART" id="SM00702">
    <property type="entry name" value="P4Hc"/>
    <property type="match status" value="1"/>
</dbReference>
<evidence type="ECO:0000256" key="1">
    <source>
        <dbReference type="ARBA" id="ARBA00001961"/>
    </source>
</evidence>
<dbReference type="GO" id="GO:0006974">
    <property type="term" value="P:DNA damage response"/>
    <property type="evidence" value="ECO:0007669"/>
    <property type="project" value="TreeGrafter"/>
</dbReference>
<dbReference type="GO" id="GO:0031418">
    <property type="term" value="F:L-ascorbic acid binding"/>
    <property type="evidence" value="ECO:0007669"/>
    <property type="project" value="InterPro"/>
</dbReference>
<gene>
    <name evidence="7" type="ORF">SSCSM1_112</name>
</gene>
<dbReference type="SUPFAM" id="SSF51197">
    <property type="entry name" value="Clavaminate synthase-like"/>
    <property type="match status" value="1"/>
</dbReference>
<keyword evidence="5" id="KW-0408">Iron</keyword>
<comment type="cofactor">
    <cofactor evidence="1">
        <name>L-ascorbate</name>
        <dbReference type="ChEBI" id="CHEBI:38290"/>
    </cofactor>
</comment>
<feature type="domain" description="Fe2OG dioxygenase" evidence="6">
    <location>
        <begin position="93"/>
        <end position="190"/>
    </location>
</feature>
<sequence length="194" mass="22719">MEPSNTHIIAQDPFVFYEQIIPEKLIDLMVEELARYDRSYVEGQIGDRTNGATFENKRSSKVSWMYEDDWVCSIFAHYFHIANKEQWEYELNGLDGIQITRYDVNDHYTWHSDYGTAEDERYTRKLSATILVTDPSEYEGGDLEFIDYHNNLVVAPRQKGTMVVFDSRVPHRVTPVTKGQRISLVTWMLGPKLR</sequence>
<evidence type="ECO:0000313" key="7">
    <source>
        <dbReference type="EMBL" id="QFG06370.1"/>
    </source>
</evidence>
<keyword evidence="3" id="KW-0223">Dioxygenase</keyword>
<evidence type="ECO:0000256" key="4">
    <source>
        <dbReference type="ARBA" id="ARBA00023002"/>
    </source>
</evidence>
<evidence type="ECO:0000256" key="2">
    <source>
        <dbReference type="ARBA" id="ARBA00022723"/>
    </source>
</evidence>
<protein>
    <submittedName>
        <fullName evidence="7">2OG-Fe(II) oxygenase superfamily protein</fullName>
    </submittedName>
</protein>
<proteinExistence type="predicted"/>
<evidence type="ECO:0000256" key="3">
    <source>
        <dbReference type="ARBA" id="ARBA00022964"/>
    </source>
</evidence>
<evidence type="ECO:0000259" key="6">
    <source>
        <dbReference type="PROSITE" id="PS51471"/>
    </source>
</evidence>
<dbReference type="InterPro" id="IPR023550">
    <property type="entry name" value="PKHD_hydroxylase"/>
</dbReference>
<evidence type="ECO:0000256" key="5">
    <source>
        <dbReference type="ARBA" id="ARBA00023004"/>
    </source>
</evidence>
<dbReference type="GO" id="GO:0016706">
    <property type="term" value="F:2-oxoglutarate-dependent dioxygenase activity"/>
    <property type="evidence" value="ECO:0007669"/>
    <property type="project" value="InterPro"/>
</dbReference>
<dbReference type="InterPro" id="IPR005123">
    <property type="entry name" value="Oxoglu/Fe-dep_dioxygenase_dom"/>
</dbReference>
<name>A0A6M2ZHG7_9CAUD</name>
<dbReference type="Proteomes" id="UP000515683">
    <property type="component" value="Segment"/>
</dbReference>
<keyword evidence="8" id="KW-1185">Reference proteome</keyword>
<reference evidence="7" key="1">
    <citation type="submission" date="2019-04" db="EMBL/GenBank/DDBJ databases">
        <title>Genomic and proteomic characterization of cyanophage S-SCSM1 provides new insights into understanding the viral gene diversity and phage-host interactions.</title>
        <authorList>
            <person name="Wang Q."/>
            <person name="Xu Y."/>
            <person name="Jiao N."/>
            <person name="Zhang R."/>
        </authorList>
    </citation>
    <scope>NUCLEOTIDE SEQUENCE [LARGE SCALE GENOMIC DNA]</scope>
</reference>
<dbReference type="Pfam" id="PF13640">
    <property type="entry name" value="2OG-FeII_Oxy_3"/>
    <property type="match status" value="1"/>
</dbReference>
<dbReference type="InterPro" id="IPR044862">
    <property type="entry name" value="Pro_4_hyd_alph_FE2OG_OXY"/>
</dbReference>
<accession>A0A6M2ZHG7</accession>
<keyword evidence="2" id="KW-0479">Metal-binding</keyword>
<dbReference type="PANTHER" id="PTHR41536:SF1">
    <property type="entry name" value="PKHD-TYPE HYDROXYLASE YBIX"/>
    <property type="match status" value="1"/>
</dbReference>
<dbReference type="PROSITE" id="PS51471">
    <property type="entry name" value="FE2OG_OXY"/>
    <property type="match status" value="1"/>
</dbReference>
<dbReference type="EMBL" id="MK867354">
    <property type="protein sequence ID" value="QFG06370.1"/>
    <property type="molecule type" value="Genomic_DNA"/>
</dbReference>
<dbReference type="GO" id="GO:0005506">
    <property type="term" value="F:iron ion binding"/>
    <property type="evidence" value="ECO:0007669"/>
    <property type="project" value="InterPro"/>
</dbReference>
<evidence type="ECO:0000313" key="8">
    <source>
        <dbReference type="Proteomes" id="UP000515683"/>
    </source>
</evidence>
<dbReference type="Gene3D" id="2.60.120.620">
    <property type="entry name" value="q2cbj1_9rhob like domain"/>
    <property type="match status" value="1"/>
</dbReference>
<dbReference type="InterPro" id="IPR006620">
    <property type="entry name" value="Pro_4_hyd_alph"/>
</dbReference>
<organism evidence="7 8">
    <name type="scientific">Synechococcus phage S-SCSM1</name>
    <dbReference type="NCBI Taxonomy" id="2588487"/>
    <lineage>
        <taxon>Viruses</taxon>
        <taxon>Duplodnaviria</taxon>
        <taxon>Heunggongvirae</taxon>
        <taxon>Uroviricota</taxon>
        <taxon>Caudoviricetes</taxon>
        <taxon>Pantevenvirales</taxon>
        <taxon>Kyanoviridae</taxon>
        <taxon>Zhoulongquanvirus</taxon>
        <taxon>Zhoulongquanvirus esscess</taxon>
    </lineage>
</organism>
<dbReference type="PANTHER" id="PTHR41536">
    <property type="entry name" value="PKHD-TYPE HYDROXYLASE YBIX"/>
    <property type="match status" value="1"/>
</dbReference>
<keyword evidence="4" id="KW-0560">Oxidoreductase</keyword>